<evidence type="ECO:0000313" key="18">
    <source>
        <dbReference type="EMBL" id="KAG9337913.1"/>
    </source>
</evidence>
<evidence type="ECO:0000256" key="4">
    <source>
        <dbReference type="ARBA" id="ARBA00022676"/>
    </source>
</evidence>
<feature type="region of interest" description="Disordered" evidence="17">
    <location>
        <begin position="18"/>
        <end position="43"/>
    </location>
</feature>
<keyword evidence="5" id="KW-0808">Transferase</keyword>
<evidence type="ECO:0000256" key="1">
    <source>
        <dbReference type="ARBA" id="ARBA00004323"/>
    </source>
</evidence>
<dbReference type="OrthoDB" id="10264956at2759"/>
<dbReference type="Pfam" id="PF00777">
    <property type="entry name" value="Glyco_transf_29"/>
    <property type="match status" value="1"/>
</dbReference>
<evidence type="ECO:0000256" key="5">
    <source>
        <dbReference type="ARBA" id="ARBA00022679"/>
    </source>
</evidence>
<evidence type="ECO:0000256" key="8">
    <source>
        <dbReference type="ARBA" id="ARBA00022989"/>
    </source>
</evidence>
<dbReference type="GO" id="GO:0000139">
    <property type="term" value="C:Golgi membrane"/>
    <property type="evidence" value="ECO:0007669"/>
    <property type="project" value="UniProtKB-SubCell"/>
</dbReference>
<evidence type="ECO:0000256" key="2">
    <source>
        <dbReference type="ARBA" id="ARBA00004922"/>
    </source>
</evidence>
<sequence length="432" mass="48993">MGSGGTFFLFLSFHSPSGKTASLSEDRQGTQNSGKRERREKSGMVMGSLRKRLALGFMCICTLLVMCMTGKAVFDKYQFGTEILKPQKTRAGPVKMAKAPDLSYIGDTYASDDEVSQTVSFETFPMVTDSTPLPIPHQPFLQHCPTGIRARVSVTKYNSTFLKNIPVLQWLKHASKIEHERLRKYPGAHGLELEVGKGGLVGHSYRRTQVQRNLVETLSALNTTANQFMFDDWDSRANGSTCISCAVVGNGGILRGSKKGREIDQHHYVFRVNGAVIKGFEEDIGSRTTHYTFSTNTLGNSMRSYAKAGFHGPPKSKETRYIFLPDQGRDYTLLKSVTSQTKTFLRSNILKGRFRDWYRPTTGAVMLMAAMHTCDQVDAYGFITPDYKKYSDHYYDKSFHRVIFYVNHDMRLELKVWQELHKARLINLYMRK</sequence>
<evidence type="ECO:0000256" key="6">
    <source>
        <dbReference type="ARBA" id="ARBA00022692"/>
    </source>
</evidence>
<reference evidence="18" key="1">
    <citation type="thesis" date="2021" institute="BYU ScholarsArchive" country="Provo, UT, USA">
        <title>Applications of and Algorithms for Genome Assembly and Genomic Analyses with an Emphasis on Marine Teleosts.</title>
        <authorList>
            <person name="Pickett B.D."/>
        </authorList>
    </citation>
    <scope>NUCLEOTIDE SEQUENCE</scope>
    <source>
        <strain evidence="18">HI-2016</strain>
    </source>
</reference>
<accession>A0A8T2NBR3</accession>
<proteinExistence type="inferred from homology"/>
<dbReference type="InterPro" id="IPR001675">
    <property type="entry name" value="Glyco_trans_29"/>
</dbReference>
<dbReference type="PANTHER" id="PTHR45941">
    <property type="entry name" value="ALPHA-N-ACETYLGALACTOSAMINIDE ALPHA-2,6-SIALYLTRANSFERASE 2-LIKE-RELATED"/>
    <property type="match status" value="1"/>
</dbReference>
<keyword evidence="19" id="KW-1185">Reference proteome</keyword>
<evidence type="ECO:0000256" key="11">
    <source>
        <dbReference type="ARBA" id="ARBA00023157"/>
    </source>
</evidence>
<evidence type="ECO:0000256" key="7">
    <source>
        <dbReference type="ARBA" id="ARBA00022968"/>
    </source>
</evidence>
<gene>
    <name evidence="18" type="ORF">JZ751_027566</name>
</gene>
<evidence type="ECO:0000256" key="16">
    <source>
        <dbReference type="ARBA" id="ARBA00052285"/>
    </source>
</evidence>
<dbReference type="PANTHER" id="PTHR45941:SF4">
    <property type="entry name" value="ST6 N-ACETYLGALACTOSAMINIDE ALPHA-2,6-SIALYLTRANSFERASE 2"/>
    <property type="match status" value="1"/>
</dbReference>
<evidence type="ECO:0000256" key="10">
    <source>
        <dbReference type="ARBA" id="ARBA00023136"/>
    </source>
</evidence>
<comment type="catalytic activity">
    <reaction evidence="16">
        <text>a 3-O-[N-acetyl-alpha-D-galactosaminyl]-L-threonyl-[protein] + CMP-N-acetyl-beta-neuraminate = a 3-O-[N-acetyl-alpha-neuraminosyl-(2-&gt;6)-N-acetyl-alpha-D-galactosaminyl]-L-threonyl-[protein] + CMP + H(+)</text>
        <dbReference type="Rhea" id="RHEA:81643"/>
        <dbReference type="Rhea" id="RHEA-COMP:11689"/>
        <dbReference type="Rhea" id="RHEA-COMP:19720"/>
        <dbReference type="ChEBI" id="CHEBI:15378"/>
        <dbReference type="ChEBI" id="CHEBI:57812"/>
        <dbReference type="ChEBI" id="CHEBI:60377"/>
        <dbReference type="ChEBI" id="CHEBI:87075"/>
        <dbReference type="ChEBI" id="CHEBI:231970"/>
    </reaction>
    <physiologicalReaction direction="left-to-right" evidence="16">
        <dbReference type="Rhea" id="RHEA:81644"/>
    </physiologicalReaction>
</comment>
<comment type="caution">
    <text evidence="18">The sequence shown here is derived from an EMBL/GenBank/DDBJ whole genome shotgun (WGS) entry which is preliminary data.</text>
</comment>
<keyword evidence="7" id="KW-0735">Signal-anchor</keyword>
<dbReference type="EMBL" id="JAFBMS010000079">
    <property type="protein sequence ID" value="KAG9337913.1"/>
    <property type="molecule type" value="Genomic_DNA"/>
</dbReference>
<dbReference type="EC" id="2.4.3.3" evidence="14"/>
<comment type="catalytic activity">
    <reaction evidence="15">
        <text>a 3-O-[N-acetyl-alpha-neuraminyl-(2-&gt;3)-beta-D-galactosyl-(1-&gt;3)-N-acetyl-alpha-D-galactosaminyl]-L-threonyl-[protein] + CMP-N-acetyl-beta-neuraminate = a 3-O-{alpha-Neu5Ac-(2-&gt;3)-beta-D-Gal-(1-&gt;3)-[alpha-Neu5Ac-(2-&gt;6)]-alpha-D-GalNAc}-L-threonyl-[protein] + CMP + H(+)</text>
        <dbReference type="Rhea" id="RHEA:81659"/>
        <dbReference type="Rhea" id="RHEA-COMP:14417"/>
        <dbReference type="Rhea" id="RHEA-COMP:16763"/>
        <dbReference type="ChEBI" id="CHEBI:15378"/>
        <dbReference type="ChEBI" id="CHEBI:57812"/>
        <dbReference type="ChEBI" id="CHEBI:60377"/>
        <dbReference type="ChEBI" id="CHEBI:139598"/>
        <dbReference type="ChEBI" id="CHEBI:156398"/>
    </reaction>
    <physiologicalReaction direction="left-to-right" evidence="15">
        <dbReference type="Rhea" id="RHEA:81660"/>
    </physiologicalReaction>
</comment>
<comment type="pathway">
    <text evidence="2">Protein modification; protein glycosylation.</text>
</comment>
<evidence type="ECO:0000256" key="3">
    <source>
        <dbReference type="ARBA" id="ARBA00006003"/>
    </source>
</evidence>
<evidence type="ECO:0000256" key="13">
    <source>
        <dbReference type="ARBA" id="ARBA00036348"/>
    </source>
</evidence>
<keyword evidence="10" id="KW-0472">Membrane</keyword>
<protein>
    <recommendedName>
        <fullName evidence="14">alpha-N-acetylgalactosaminide alpha-2,6-sialyltransferase</fullName>
        <ecNumber evidence="14">2.4.3.3</ecNumber>
    </recommendedName>
</protein>
<comment type="catalytic activity">
    <reaction evidence="13">
        <text>a beta-D-galactosyl-(1-&gt;3)-N-acetyl-alpha-D-galactosaminyl derivative + CMP-N-acetyl-beta-neuraminate = a beta-D-galactosyl-(1-&gt;3)-[N-acetyl-alpha-neuraminyl-(2-&gt;6)]-N-acetyl-alpha-D-galactosaminyl derivative + CMP + H(+)</text>
        <dbReference type="Rhea" id="RHEA:11136"/>
        <dbReference type="ChEBI" id="CHEBI:15378"/>
        <dbReference type="ChEBI" id="CHEBI:57812"/>
        <dbReference type="ChEBI" id="CHEBI:60377"/>
        <dbReference type="ChEBI" id="CHEBI:133470"/>
        <dbReference type="ChEBI" id="CHEBI:140764"/>
        <dbReference type="EC" id="2.4.3.3"/>
    </reaction>
    <physiologicalReaction direction="left-to-right" evidence="13">
        <dbReference type="Rhea" id="RHEA:11137"/>
    </physiologicalReaction>
</comment>
<evidence type="ECO:0000256" key="12">
    <source>
        <dbReference type="ARBA" id="ARBA00023180"/>
    </source>
</evidence>
<keyword evidence="12" id="KW-0325">Glycoprotein</keyword>
<dbReference type="GO" id="GO:0001665">
    <property type="term" value="F:alpha-N-acetylgalactosaminide alpha-2,6-sialyltransferase activity"/>
    <property type="evidence" value="ECO:0007669"/>
    <property type="project" value="UniProtKB-EC"/>
</dbReference>
<feature type="compositionally biased region" description="Basic and acidic residues" evidence="17">
    <location>
        <begin position="24"/>
        <end position="42"/>
    </location>
</feature>
<dbReference type="InterPro" id="IPR038578">
    <property type="entry name" value="GT29-like_sf"/>
</dbReference>
<name>A0A8T2NBR3_9TELE</name>
<evidence type="ECO:0000256" key="14">
    <source>
        <dbReference type="ARBA" id="ARBA00039109"/>
    </source>
</evidence>
<evidence type="ECO:0000256" key="15">
    <source>
        <dbReference type="ARBA" id="ARBA00050664"/>
    </source>
</evidence>
<keyword evidence="9" id="KW-0333">Golgi apparatus</keyword>
<keyword evidence="6" id="KW-0812">Transmembrane</keyword>
<keyword evidence="11" id="KW-1015">Disulfide bond</keyword>
<dbReference type="Proteomes" id="UP000824540">
    <property type="component" value="Unassembled WGS sequence"/>
</dbReference>
<dbReference type="AlphaFoldDB" id="A0A8T2NBR3"/>
<keyword evidence="4" id="KW-0328">Glycosyltransferase</keyword>
<comment type="subcellular location">
    <subcellularLocation>
        <location evidence="1">Golgi apparatus membrane</location>
        <topology evidence="1">Single-pass type II membrane protein</topology>
    </subcellularLocation>
</comment>
<organism evidence="18 19">
    <name type="scientific">Albula glossodonta</name>
    <name type="common">roundjaw bonefish</name>
    <dbReference type="NCBI Taxonomy" id="121402"/>
    <lineage>
        <taxon>Eukaryota</taxon>
        <taxon>Metazoa</taxon>
        <taxon>Chordata</taxon>
        <taxon>Craniata</taxon>
        <taxon>Vertebrata</taxon>
        <taxon>Euteleostomi</taxon>
        <taxon>Actinopterygii</taxon>
        <taxon>Neopterygii</taxon>
        <taxon>Teleostei</taxon>
        <taxon>Albuliformes</taxon>
        <taxon>Albulidae</taxon>
        <taxon>Albula</taxon>
    </lineage>
</organism>
<evidence type="ECO:0000256" key="17">
    <source>
        <dbReference type="SAM" id="MobiDB-lite"/>
    </source>
</evidence>
<keyword evidence="8" id="KW-1133">Transmembrane helix</keyword>
<dbReference type="Gene3D" id="3.90.1480.20">
    <property type="entry name" value="Glycosyl transferase family 29"/>
    <property type="match status" value="1"/>
</dbReference>
<evidence type="ECO:0000256" key="9">
    <source>
        <dbReference type="ARBA" id="ARBA00023034"/>
    </source>
</evidence>
<evidence type="ECO:0000313" key="19">
    <source>
        <dbReference type="Proteomes" id="UP000824540"/>
    </source>
</evidence>
<comment type="similarity">
    <text evidence="3">Belongs to the glycosyltransferase 29 family.</text>
</comment>